<gene>
    <name evidence="9" type="ORF">AWB72_01574</name>
</gene>
<evidence type="ECO:0000256" key="3">
    <source>
        <dbReference type="ARBA" id="ARBA00022553"/>
    </source>
</evidence>
<dbReference type="InterPro" id="IPR004358">
    <property type="entry name" value="Sig_transdc_His_kin-like_C"/>
</dbReference>
<dbReference type="OrthoDB" id="8807260at2"/>
<accession>A0A658QUF4</accession>
<evidence type="ECO:0000256" key="4">
    <source>
        <dbReference type="ARBA" id="ARBA00022679"/>
    </source>
</evidence>
<dbReference type="PROSITE" id="PS50109">
    <property type="entry name" value="HIS_KIN"/>
    <property type="match status" value="1"/>
</dbReference>
<reference evidence="9 10" key="1">
    <citation type="submission" date="2016-01" db="EMBL/GenBank/DDBJ databases">
        <authorList>
            <person name="Peeters C."/>
        </authorList>
    </citation>
    <scope>NUCLEOTIDE SEQUENCE [LARGE SCALE GENOMIC DNA]</scope>
    <source>
        <strain evidence="9">LMG 29315</strain>
    </source>
</reference>
<dbReference type="SMART" id="SM00387">
    <property type="entry name" value="HATPase_c"/>
    <property type="match status" value="1"/>
</dbReference>
<evidence type="ECO:0000313" key="9">
    <source>
        <dbReference type="EMBL" id="SAL22332.1"/>
    </source>
</evidence>
<dbReference type="SUPFAM" id="SSF47384">
    <property type="entry name" value="Homodimeric domain of signal transducing histidine kinase"/>
    <property type="match status" value="1"/>
</dbReference>
<comment type="caution">
    <text evidence="9">The sequence shown here is derived from an EMBL/GenBank/DDBJ whole genome shotgun (WGS) entry which is preliminary data.</text>
</comment>
<keyword evidence="5 9" id="KW-0418">Kinase</keyword>
<dbReference type="Gene3D" id="1.10.287.130">
    <property type="match status" value="1"/>
</dbReference>
<dbReference type="AlphaFoldDB" id="A0A658QUF4"/>
<keyword evidence="3" id="KW-0597">Phosphoprotein</keyword>
<dbReference type="PANTHER" id="PTHR43711">
    <property type="entry name" value="TWO-COMPONENT HISTIDINE KINASE"/>
    <property type="match status" value="1"/>
</dbReference>
<dbReference type="RefSeq" id="WP_040049751.1">
    <property type="nucleotide sequence ID" value="NZ_FCNV02000002.1"/>
</dbReference>
<dbReference type="InterPro" id="IPR005467">
    <property type="entry name" value="His_kinase_dom"/>
</dbReference>
<dbReference type="SMART" id="SM00388">
    <property type="entry name" value="HisKA"/>
    <property type="match status" value="1"/>
</dbReference>
<name>A0A658QUF4_9BURK</name>
<evidence type="ECO:0000256" key="2">
    <source>
        <dbReference type="ARBA" id="ARBA00012438"/>
    </source>
</evidence>
<dbReference type="CDD" id="cd00082">
    <property type="entry name" value="HisKA"/>
    <property type="match status" value="1"/>
</dbReference>
<evidence type="ECO:0000256" key="1">
    <source>
        <dbReference type="ARBA" id="ARBA00000085"/>
    </source>
</evidence>
<keyword evidence="10" id="KW-1185">Reference proteome</keyword>
<dbReference type="PRINTS" id="PR00344">
    <property type="entry name" value="BCTRLSENSOR"/>
</dbReference>
<dbReference type="SUPFAM" id="SSF55874">
    <property type="entry name" value="ATPase domain of HSP90 chaperone/DNA topoisomerase II/histidine kinase"/>
    <property type="match status" value="1"/>
</dbReference>
<dbReference type="Gene3D" id="3.30.565.10">
    <property type="entry name" value="Histidine kinase-like ATPase, C-terminal domain"/>
    <property type="match status" value="1"/>
</dbReference>
<dbReference type="Pfam" id="PF02518">
    <property type="entry name" value="HATPase_c"/>
    <property type="match status" value="1"/>
</dbReference>
<feature type="domain" description="Histidine kinase" evidence="8">
    <location>
        <begin position="158"/>
        <end position="372"/>
    </location>
</feature>
<keyword evidence="4" id="KW-0808">Transferase</keyword>
<dbReference type="Proteomes" id="UP000198263">
    <property type="component" value="Unassembled WGS sequence"/>
</dbReference>
<dbReference type="CDD" id="cd00075">
    <property type="entry name" value="HATPase"/>
    <property type="match status" value="1"/>
</dbReference>
<evidence type="ECO:0000256" key="7">
    <source>
        <dbReference type="SAM" id="MobiDB-lite"/>
    </source>
</evidence>
<dbReference type="PANTHER" id="PTHR43711:SF1">
    <property type="entry name" value="HISTIDINE KINASE 1"/>
    <property type="match status" value="1"/>
</dbReference>
<dbReference type="Pfam" id="PF00512">
    <property type="entry name" value="HisKA"/>
    <property type="match status" value="1"/>
</dbReference>
<protein>
    <recommendedName>
        <fullName evidence="2">histidine kinase</fullName>
        <ecNumber evidence="2">2.7.13.3</ecNumber>
    </recommendedName>
</protein>
<dbReference type="InterPro" id="IPR003594">
    <property type="entry name" value="HATPase_dom"/>
</dbReference>
<evidence type="ECO:0000313" key="10">
    <source>
        <dbReference type="Proteomes" id="UP000198263"/>
    </source>
</evidence>
<evidence type="ECO:0000256" key="5">
    <source>
        <dbReference type="ARBA" id="ARBA00022777"/>
    </source>
</evidence>
<evidence type="ECO:0000256" key="6">
    <source>
        <dbReference type="ARBA" id="ARBA00023012"/>
    </source>
</evidence>
<dbReference type="GO" id="GO:0000155">
    <property type="term" value="F:phosphorelay sensor kinase activity"/>
    <property type="evidence" value="ECO:0007669"/>
    <property type="project" value="InterPro"/>
</dbReference>
<feature type="region of interest" description="Disordered" evidence="7">
    <location>
        <begin position="56"/>
        <end position="76"/>
    </location>
</feature>
<dbReference type="InterPro" id="IPR003661">
    <property type="entry name" value="HisK_dim/P_dom"/>
</dbReference>
<organism evidence="9 10">
    <name type="scientific">Caballeronia concitans</name>
    <dbReference type="NCBI Taxonomy" id="1777133"/>
    <lineage>
        <taxon>Bacteria</taxon>
        <taxon>Pseudomonadati</taxon>
        <taxon>Pseudomonadota</taxon>
        <taxon>Betaproteobacteria</taxon>
        <taxon>Burkholderiales</taxon>
        <taxon>Burkholderiaceae</taxon>
        <taxon>Caballeronia</taxon>
    </lineage>
</organism>
<dbReference type="InterPro" id="IPR036097">
    <property type="entry name" value="HisK_dim/P_sf"/>
</dbReference>
<dbReference type="EMBL" id="FCNV02000002">
    <property type="protein sequence ID" value="SAL22332.1"/>
    <property type="molecule type" value="Genomic_DNA"/>
</dbReference>
<dbReference type="EC" id="2.7.13.3" evidence="2"/>
<sequence length="375" mass="40739">MTLSDFIEANLSGLIDDWTKYARELSAENIHLTDTQLRNSAREMLLSVAADMRETQTGAEQKAKSLGQRPRSGTGFDRVAQRHADDRLEHGFGINAIVAEYRALRASVLRRWELAAELDAGAFQEMVRFNEAIDQMVAGSVQQYSQRTERIRDLFAGVLAHDMRSPAAAILNGTELLLLDEHLSNVSVRAVANLQRSSMRLKQMIDDLFMFTRARLGDALPIELTQQNMGRICEGAADEVRAACPDAQIDVHLEGELAGVWDGARMNQLLVNLLTNAVRHGSGPVTVKGAGGEENVTLAVCNAGSPIPPNALPTLFDPLTRAGPSPGQRRAASGMGLGLYICRCIARAHGGTIDAESDERGTIFTVQVPRSPSAQ</sequence>
<comment type="catalytic activity">
    <reaction evidence="1">
        <text>ATP + protein L-histidine = ADP + protein N-phospho-L-histidine.</text>
        <dbReference type="EC" id="2.7.13.3"/>
    </reaction>
</comment>
<evidence type="ECO:0000259" key="8">
    <source>
        <dbReference type="PROSITE" id="PS50109"/>
    </source>
</evidence>
<keyword evidence="6" id="KW-0902">Two-component regulatory system</keyword>
<proteinExistence type="predicted"/>
<dbReference type="InterPro" id="IPR050736">
    <property type="entry name" value="Sensor_HK_Regulatory"/>
</dbReference>
<dbReference type="InterPro" id="IPR036890">
    <property type="entry name" value="HATPase_C_sf"/>
</dbReference>